<dbReference type="Gene3D" id="2.40.100.10">
    <property type="entry name" value="Cyclophilin-like"/>
    <property type="match status" value="1"/>
</dbReference>
<evidence type="ECO:0000313" key="5">
    <source>
        <dbReference type="EMBL" id="MBB6734085.1"/>
    </source>
</evidence>
<dbReference type="EMBL" id="JACJVO010000032">
    <property type="protein sequence ID" value="MBB6734085.1"/>
    <property type="molecule type" value="Genomic_DNA"/>
</dbReference>
<evidence type="ECO:0000256" key="2">
    <source>
        <dbReference type="ARBA" id="ARBA00022801"/>
    </source>
</evidence>
<dbReference type="PANTHER" id="PTHR43309">
    <property type="entry name" value="5-OXOPROLINASE SUBUNIT C"/>
    <property type="match status" value="1"/>
</dbReference>
<dbReference type="GO" id="GO:0016787">
    <property type="term" value="F:hydrolase activity"/>
    <property type="evidence" value="ECO:0007669"/>
    <property type="project" value="UniProtKB-KW"/>
</dbReference>
<dbReference type="GO" id="GO:0016740">
    <property type="term" value="F:transferase activity"/>
    <property type="evidence" value="ECO:0007669"/>
    <property type="project" value="UniProtKB-KW"/>
</dbReference>
<evidence type="ECO:0000256" key="1">
    <source>
        <dbReference type="ARBA" id="ARBA00022741"/>
    </source>
</evidence>
<accession>A0A7X0SSJ9</accession>
<dbReference type="RefSeq" id="WP_185131740.1">
    <property type="nucleotide sequence ID" value="NZ_JACJVO010000032.1"/>
</dbReference>
<organism evidence="5 6">
    <name type="scientific">Cohnella zeiphila</name>
    <dbReference type="NCBI Taxonomy" id="2761120"/>
    <lineage>
        <taxon>Bacteria</taxon>
        <taxon>Bacillati</taxon>
        <taxon>Bacillota</taxon>
        <taxon>Bacilli</taxon>
        <taxon>Bacillales</taxon>
        <taxon>Paenibacillaceae</taxon>
        <taxon>Cohnella</taxon>
    </lineage>
</organism>
<feature type="domain" description="Carboxyltransferase" evidence="4">
    <location>
        <begin position="24"/>
        <end position="323"/>
    </location>
</feature>
<evidence type="ECO:0000256" key="3">
    <source>
        <dbReference type="ARBA" id="ARBA00022840"/>
    </source>
</evidence>
<dbReference type="SMART" id="SM00797">
    <property type="entry name" value="AHS2"/>
    <property type="match status" value="1"/>
</dbReference>
<dbReference type="Pfam" id="PF02626">
    <property type="entry name" value="CT_A_B"/>
    <property type="match status" value="1"/>
</dbReference>
<reference evidence="5 6" key="1">
    <citation type="submission" date="2020-08" db="EMBL/GenBank/DDBJ databases">
        <title>Cohnella phylogeny.</title>
        <authorList>
            <person name="Dunlap C."/>
        </authorList>
    </citation>
    <scope>NUCLEOTIDE SEQUENCE [LARGE SCALE GENOMIC DNA]</scope>
    <source>
        <strain evidence="5 6">CBP 2801</strain>
    </source>
</reference>
<evidence type="ECO:0000259" key="4">
    <source>
        <dbReference type="SMART" id="SM00797"/>
    </source>
</evidence>
<comment type="caution">
    <text evidence="5">The sequence shown here is derived from an EMBL/GenBank/DDBJ whole genome shotgun (WGS) entry which is preliminary data.</text>
</comment>
<keyword evidence="6" id="KW-1185">Reference proteome</keyword>
<proteinExistence type="predicted"/>
<gene>
    <name evidence="5" type="ORF">H7C18_24490</name>
</gene>
<keyword evidence="3" id="KW-0067">ATP-binding</keyword>
<dbReference type="NCBIfam" id="TIGR00724">
    <property type="entry name" value="urea_amlyse_rel"/>
    <property type="match status" value="1"/>
</dbReference>
<sequence length="339" mass="36969">MTLTVIKPGLFTTVQDRGRTGWQRFGVSVGGAMDELSLRLANLLVGNPEDAAALEMTLSGAAIRIEKEVVAAVCGADMKASVDGAPLPMWRPVTIPKGSTVTFGTASEGYRTMVAFRGGISVPEVLGSRSTAVRNGFGGFKGRPLQAADRLDTYVGLRRRHLGTEERAGSDRLHAATWFLGPEWRTPGKNKLADGVVMVRVMPGREWDWFDAESRDRFLAQPFAMLAQSDRMGTRLSGPPLQISSKEDMLSEAVTMGTVQVPPDGRPIVLMADRQTTGGYPRIAQAASVDLPVLAQMRPGERVLFRLIDTQEAEALWIARERQLELLRCGLALLDHRTI</sequence>
<evidence type="ECO:0000313" key="6">
    <source>
        <dbReference type="Proteomes" id="UP000564644"/>
    </source>
</evidence>
<protein>
    <submittedName>
        <fullName evidence="5">Biotin-dependent carboxyltransferase family protein</fullName>
    </submittedName>
</protein>
<keyword evidence="5" id="KW-0808">Transferase</keyword>
<dbReference type="InterPro" id="IPR052708">
    <property type="entry name" value="PxpC"/>
</dbReference>
<dbReference type="PANTHER" id="PTHR43309:SF5">
    <property type="entry name" value="5-OXOPROLINASE SUBUNIT C"/>
    <property type="match status" value="1"/>
</dbReference>
<dbReference type="AlphaFoldDB" id="A0A7X0SSJ9"/>
<dbReference type="Proteomes" id="UP000564644">
    <property type="component" value="Unassembled WGS sequence"/>
</dbReference>
<dbReference type="InterPro" id="IPR003778">
    <property type="entry name" value="CT_A_B"/>
</dbReference>
<dbReference type="InterPro" id="IPR029000">
    <property type="entry name" value="Cyclophilin-like_dom_sf"/>
</dbReference>
<keyword evidence="1" id="KW-0547">Nucleotide-binding</keyword>
<keyword evidence="2" id="KW-0378">Hydrolase</keyword>
<dbReference type="SUPFAM" id="SSF50891">
    <property type="entry name" value="Cyclophilin-like"/>
    <property type="match status" value="1"/>
</dbReference>
<dbReference type="GO" id="GO:0005524">
    <property type="term" value="F:ATP binding"/>
    <property type="evidence" value="ECO:0007669"/>
    <property type="project" value="UniProtKB-KW"/>
</dbReference>
<name>A0A7X0SSJ9_9BACL</name>